<evidence type="ECO:0000256" key="1">
    <source>
        <dbReference type="ARBA" id="ARBA00001946"/>
    </source>
</evidence>
<dbReference type="EMBL" id="UASK01000018">
    <property type="protein sequence ID" value="SPX43441.1"/>
    <property type="molecule type" value="Genomic_DNA"/>
</dbReference>
<dbReference type="SUPFAM" id="SSF52922">
    <property type="entry name" value="TK C-terminal domain-like"/>
    <property type="match status" value="1"/>
</dbReference>
<evidence type="ECO:0000256" key="4">
    <source>
        <dbReference type="ARBA" id="ARBA00023052"/>
    </source>
</evidence>
<keyword evidence="3 7" id="KW-0808">Transferase</keyword>
<evidence type="ECO:0000313" key="8">
    <source>
        <dbReference type="Proteomes" id="UP000249936"/>
    </source>
</evidence>
<evidence type="ECO:0000256" key="2">
    <source>
        <dbReference type="ARBA" id="ARBA00011738"/>
    </source>
</evidence>
<proteinExistence type="predicted"/>
<dbReference type="AlphaFoldDB" id="A0A2X1PPL0"/>
<keyword evidence="5" id="KW-1133">Transmembrane helix</keyword>
<protein>
    <submittedName>
        <fullName evidence="7">1-deoxy-D-xylulose-5-phosphate synthase</fullName>
        <ecNumber evidence="7">2.2.1.7</ecNumber>
    </submittedName>
</protein>
<dbReference type="Pfam" id="PF02780">
    <property type="entry name" value="Transketolase_C"/>
    <property type="match status" value="1"/>
</dbReference>
<keyword evidence="5" id="KW-0472">Membrane</keyword>
<evidence type="ECO:0000259" key="6">
    <source>
        <dbReference type="Pfam" id="PF02780"/>
    </source>
</evidence>
<dbReference type="GO" id="GO:0019288">
    <property type="term" value="P:isopentenyl diphosphate biosynthetic process, methylerythritol 4-phosphate pathway"/>
    <property type="evidence" value="ECO:0007669"/>
    <property type="project" value="TreeGrafter"/>
</dbReference>
<evidence type="ECO:0000256" key="5">
    <source>
        <dbReference type="SAM" id="Phobius"/>
    </source>
</evidence>
<evidence type="ECO:0000313" key="7">
    <source>
        <dbReference type="EMBL" id="SPX43441.1"/>
    </source>
</evidence>
<comment type="subunit">
    <text evidence="2">Homodimer.</text>
</comment>
<dbReference type="GO" id="GO:0016114">
    <property type="term" value="P:terpenoid biosynthetic process"/>
    <property type="evidence" value="ECO:0007669"/>
    <property type="project" value="InterPro"/>
</dbReference>
<feature type="transmembrane region" description="Helical" evidence="5">
    <location>
        <begin position="102"/>
        <end position="125"/>
    </location>
</feature>
<dbReference type="EC" id="2.2.1.7" evidence="7"/>
<dbReference type="InterPro" id="IPR005477">
    <property type="entry name" value="Dxylulose-5-P_synthase"/>
</dbReference>
<dbReference type="GO" id="GO:0008661">
    <property type="term" value="F:1-deoxy-D-xylulose-5-phosphate synthase activity"/>
    <property type="evidence" value="ECO:0007669"/>
    <property type="project" value="UniProtKB-EC"/>
</dbReference>
<keyword evidence="5" id="KW-0812">Transmembrane</keyword>
<dbReference type="GO" id="GO:0005829">
    <property type="term" value="C:cytosol"/>
    <property type="evidence" value="ECO:0007669"/>
    <property type="project" value="TreeGrafter"/>
</dbReference>
<sequence length="126" mass="14017">MRFVKPIDIEMINVLAQTHDYLVTLEENAIQGGAGSAVAEVLNSSGKSTALLQLGLPDYFIPQATQQEALADLGLDTKGIEEKILNFIANKVIIKIKRDDNFIAFFLNPRFLNGKLILFSFFLLVF</sequence>
<dbReference type="Gene3D" id="3.40.50.920">
    <property type="match status" value="1"/>
</dbReference>
<evidence type="ECO:0000256" key="3">
    <source>
        <dbReference type="ARBA" id="ARBA00022679"/>
    </source>
</evidence>
<dbReference type="Proteomes" id="UP000249936">
    <property type="component" value="Unassembled WGS sequence"/>
</dbReference>
<comment type="cofactor">
    <cofactor evidence="1">
        <name>Mg(2+)</name>
        <dbReference type="ChEBI" id="CHEBI:18420"/>
    </cofactor>
</comment>
<dbReference type="InterPro" id="IPR009014">
    <property type="entry name" value="Transketo_C/PFOR_II"/>
</dbReference>
<dbReference type="PANTHER" id="PTHR43322">
    <property type="entry name" value="1-D-DEOXYXYLULOSE 5-PHOSPHATE SYNTHASE-RELATED"/>
    <property type="match status" value="1"/>
</dbReference>
<organism evidence="7 8">
    <name type="scientific">Haemophilus influenzae</name>
    <dbReference type="NCBI Taxonomy" id="727"/>
    <lineage>
        <taxon>Bacteria</taxon>
        <taxon>Pseudomonadati</taxon>
        <taxon>Pseudomonadota</taxon>
        <taxon>Gammaproteobacteria</taxon>
        <taxon>Pasteurellales</taxon>
        <taxon>Pasteurellaceae</taxon>
        <taxon>Haemophilus</taxon>
    </lineage>
</organism>
<accession>A0A2X1PPL0</accession>
<gene>
    <name evidence="7" type="primary">dxs_1</name>
    <name evidence="7" type="ORF">NCTC11872_03107</name>
</gene>
<dbReference type="InterPro" id="IPR033248">
    <property type="entry name" value="Transketolase_C"/>
</dbReference>
<name>A0A2X1PPL0_HAEIF</name>
<feature type="domain" description="Transketolase C-terminal" evidence="6">
    <location>
        <begin position="1"/>
        <end position="80"/>
    </location>
</feature>
<dbReference type="PANTHER" id="PTHR43322:SF5">
    <property type="entry name" value="1-DEOXY-D-XYLULOSE-5-PHOSPHATE SYNTHASE, CHLOROPLASTIC"/>
    <property type="match status" value="1"/>
</dbReference>
<keyword evidence="4" id="KW-0786">Thiamine pyrophosphate</keyword>
<reference evidence="7 8" key="1">
    <citation type="submission" date="2018-06" db="EMBL/GenBank/DDBJ databases">
        <authorList>
            <consortium name="Pathogen Informatics"/>
            <person name="Doyle S."/>
        </authorList>
    </citation>
    <scope>NUCLEOTIDE SEQUENCE [LARGE SCALE GENOMIC DNA]</scope>
    <source>
        <strain evidence="7 8">NCTC11872</strain>
    </source>
</reference>